<keyword evidence="1" id="KW-1133">Transmembrane helix</keyword>
<evidence type="ECO:0000313" key="3">
    <source>
        <dbReference type="Proteomes" id="UP001501676"/>
    </source>
</evidence>
<sequence>MSEFLKILTGRRALDAAVWRACQPQRERLAALTYQLGEWSGPTSKRASSQGVVDTAIAAYLARAARAGRSAGTVSGLRTGGVLALAVLIVGTAVCLVIGLLR</sequence>
<comment type="caution">
    <text evidence="2">The sequence shown here is derived from an EMBL/GenBank/DDBJ whole genome shotgun (WGS) entry which is preliminary data.</text>
</comment>
<organism evidence="2 3">
    <name type="scientific">Cryptosporangium minutisporangium</name>
    <dbReference type="NCBI Taxonomy" id="113569"/>
    <lineage>
        <taxon>Bacteria</taxon>
        <taxon>Bacillati</taxon>
        <taxon>Actinomycetota</taxon>
        <taxon>Actinomycetes</taxon>
        <taxon>Cryptosporangiales</taxon>
        <taxon>Cryptosporangiaceae</taxon>
        <taxon>Cryptosporangium</taxon>
    </lineage>
</organism>
<dbReference type="EMBL" id="BAAAYN010000079">
    <property type="protein sequence ID" value="GAA3398206.1"/>
    <property type="molecule type" value="Genomic_DNA"/>
</dbReference>
<name>A0ABP6TCY1_9ACTN</name>
<gene>
    <name evidence="2" type="ORF">GCM10020369_80980</name>
</gene>
<feature type="transmembrane region" description="Helical" evidence="1">
    <location>
        <begin position="82"/>
        <end position="101"/>
    </location>
</feature>
<proteinExistence type="predicted"/>
<reference evidence="3" key="1">
    <citation type="journal article" date="2019" name="Int. J. Syst. Evol. Microbiol.">
        <title>The Global Catalogue of Microorganisms (GCM) 10K type strain sequencing project: providing services to taxonomists for standard genome sequencing and annotation.</title>
        <authorList>
            <consortium name="The Broad Institute Genomics Platform"/>
            <consortium name="The Broad Institute Genome Sequencing Center for Infectious Disease"/>
            <person name="Wu L."/>
            <person name="Ma J."/>
        </authorList>
    </citation>
    <scope>NUCLEOTIDE SEQUENCE [LARGE SCALE GENOMIC DNA]</scope>
    <source>
        <strain evidence="3">JCM 9458</strain>
    </source>
</reference>
<keyword evidence="1" id="KW-0812">Transmembrane</keyword>
<dbReference type="RefSeq" id="WP_345733649.1">
    <property type="nucleotide sequence ID" value="NZ_BAAAYN010000079.1"/>
</dbReference>
<protein>
    <submittedName>
        <fullName evidence="2">Uncharacterized protein</fullName>
    </submittedName>
</protein>
<accession>A0ABP6TCY1</accession>
<dbReference type="Proteomes" id="UP001501676">
    <property type="component" value="Unassembled WGS sequence"/>
</dbReference>
<keyword evidence="3" id="KW-1185">Reference proteome</keyword>
<keyword evidence="1" id="KW-0472">Membrane</keyword>
<evidence type="ECO:0000256" key="1">
    <source>
        <dbReference type="SAM" id="Phobius"/>
    </source>
</evidence>
<evidence type="ECO:0000313" key="2">
    <source>
        <dbReference type="EMBL" id="GAA3398206.1"/>
    </source>
</evidence>